<dbReference type="SUPFAM" id="SSF82199">
    <property type="entry name" value="SET domain"/>
    <property type="match status" value="1"/>
</dbReference>
<dbReference type="Gene3D" id="2.170.270.10">
    <property type="entry name" value="SET domain"/>
    <property type="match status" value="1"/>
</dbReference>
<dbReference type="InterPro" id="IPR046341">
    <property type="entry name" value="SET_dom_sf"/>
</dbReference>
<evidence type="ECO:0000259" key="5">
    <source>
        <dbReference type="PROSITE" id="PS50280"/>
    </source>
</evidence>
<evidence type="ECO:0000256" key="3">
    <source>
        <dbReference type="ARBA" id="ARBA00022833"/>
    </source>
</evidence>
<dbReference type="InterPro" id="IPR001214">
    <property type="entry name" value="SET_dom"/>
</dbReference>
<sequence>MMEISNGVEFVERKGRGRCAIATKSHQPGSVVMETASIIPCVLKDELWDDRCWNCLDRVGTETVSRKKCSACSIARYCSKDCHKVHWGLVHRRECAHLKKITLRCPQHLWVNVLALARVLLLEVGGKVEEMENHLDDRCNFEDSKQIVEECEQFFPNLFIHLEQSKATELVMRFQYNNFFVVDELMNSIAAGIYPKGALLNHSCEPNCVLSYHTDKTTGKTFQRIVSVAEDVQPGFEFCHPYCDTIWSTARRRAHLEEMYKFTCTCGLCTGNNENDSGSEVSEPAKIAKESGELLTAALEEGNYTDAEHYCRQLLYVYRDVYHKYHPLIGLQYLTLADIQVQLDCDSEQAFANLEHARAIFKVTHGEKSKLFDILEQMKKNVAGV</sequence>
<proteinExistence type="predicted"/>
<dbReference type="PANTHER" id="PTHR12197:SF251">
    <property type="entry name" value="EG:BACR7C10.4 PROTEIN"/>
    <property type="match status" value="1"/>
</dbReference>
<keyword evidence="3" id="KW-0862">Zinc</keyword>
<feature type="domain" description="MYND-type" evidence="6">
    <location>
        <begin position="52"/>
        <end position="95"/>
    </location>
</feature>
<dbReference type="GO" id="GO:0008270">
    <property type="term" value="F:zinc ion binding"/>
    <property type="evidence" value="ECO:0007669"/>
    <property type="project" value="UniProtKB-KW"/>
</dbReference>
<reference evidence="7" key="1">
    <citation type="submission" date="2021-01" db="EMBL/GenBank/DDBJ databases">
        <authorList>
            <person name="Corre E."/>
            <person name="Pelletier E."/>
            <person name="Niang G."/>
            <person name="Scheremetjew M."/>
            <person name="Finn R."/>
            <person name="Kale V."/>
            <person name="Holt S."/>
            <person name="Cochrane G."/>
            <person name="Meng A."/>
            <person name="Brown T."/>
            <person name="Cohen L."/>
        </authorList>
    </citation>
    <scope>NUCLEOTIDE SEQUENCE</scope>
    <source>
        <strain evidence="7">NY070348D</strain>
    </source>
</reference>
<name>A0A7S2SKR9_9STRA</name>
<evidence type="ECO:0000256" key="4">
    <source>
        <dbReference type="PROSITE-ProRule" id="PRU00134"/>
    </source>
</evidence>
<dbReference type="InterPro" id="IPR050869">
    <property type="entry name" value="H3K4_H4K5_MeTrfase"/>
</dbReference>
<evidence type="ECO:0000256" key="1">
    <source>
        <dbReference type="ARBA" id="ARBA00022723"/>
    </source>
</evidence>
<accession>A0A7S2SKR9</accession>
<dbReference type="Pfam" id="PF01753">
    <property type="entry name" value="zf-MYND"/>
    <property type="match status" value="1"/>
</dbReference>
<keyword evidence="2 4" id="KW-0863">Zinc-finger</keyword>
<dbReference type="PROSITE" id="PS01360">
    <property type="entry name" value="ZF_MYND_1"/>
    <property type="match status" value="1"/>
</dbReference>
<evidence type="ECO:0000313" key="7">
    <source>
        <dbReference type="EMBL" id="CAD9702907.1"/>
    </source>
</evidence>
<dbReference type="PANTHER" id="PTHR12197">
    <property type="entry name" value="HISTONE-LYSINE N-METHYLTRANSFERASE SMYD"/>
    <property type="match status" value="1"/>
</dbReference>
<dbReference type="Gene3D" id="6.10.140.2220">
    <property type="match status" value="1"/>
</dbReference>
<protein>
    <submittedName>
        <fullName evidence="7">Uncharacterized protein</fullName>
    </submittedName>
</protein>
<dbReference type="Gene3D" id="1.10.220.160">
    <property type="match status" value="1"/>
</dbReference>
<dbReference type="AlphaFoldDB" id="A0A7S2SKR9"/>
<gene>
    <name evidence="7" type="ORF">QSP1433_LOCUS15081</name>
</gene>
<dbReference type="InterPro" id="IPR011990">
    <property type="entry name" value="TPR-like_helical_dom_sf"/>
</dbReference>
<dbReference type="PROSITE" id="PS50280">
    <property type="entry name" value="SET"/>
    <property type="match status" value="1"/>
</dbReference>
<dbReference type="PROSITE" id="PS50865">
    <property type="entry name" value="ZF_MYND_2"/>
    <property type="match status" value="1"/>
</dbReference>
<organism evidence="7">
    <name type="scientific">Mucochytrium quahogii</name>
    <dbReference type="NCBI Taxonomy" id="96639"/>
    <lineage>
        <taxon>Eukaryota</taxon>
        <taxon>Sar</taxon>
        <taxon>Stramenopiles</taxon>
        <taxon>Bigyra</taxon>
        <taxon>Labyrinthulomycetes</taxon>
        <taxon>Thraustochytrida</taxon>
        <taxon>Thraustochytriidae</taxon>
        <taxon>Mucochytrium</taxon>
    </lineage>
</organism>
<dbReference type="EMBL" id="HBHK01023966">
    <property type="protein sequence ID" value="CAD9702907.1"/>
    <property type="molecule type" value="Transcribed_RNA"/>
</dbReference>
<dbReference type="GO" id="GO:0005634">
    <property type="term" value="C:nucleus"/>
    <property type="evidence" value="ECO:0007669"/>
    <property type="project" value="TreeGrafter"/>
</dbReference>
<keyword evidence="1" id="KW-0479">Metal-binding</keyword>
<dbReference type="Pfam" id="PF00856">
    <property type="entry name" value="SET"/>
    <property type="match status" value="1"/>
</dbReference>
<feature type="domain" description="SET" evidence="5">
    <location>
        <begin position="6"/>
        <end position="243"/>
    </location>
</feature>
<dbReference type="SUPFAM" id="SSF144232">
    <property type="entry name" value="HIT/MYND zinc finger-like"/>
    <property type="match status" value="1"/>
</dbReference>
<evidence type="ECO:0000256" key="2">
    <source>
        <dbReference type="ARBA" id="ARBA00022771"/>
    </source>
</evidence>
<dbReference type="InterPro" id="IPR002893">
    <property type="entry name" value="Znf_MYND"/>
</dbReference>
<dbReference type="Gene3D" id="1.25.40.10">
    <property type="entry name" value="Tetratricopeptide repeat domain"/>
    <property type="match status" value="1"/>
</dbReference>
<evidence type="ECO:0000259" key="6">
    <source>
        <dbReference type="PROSITE" id="PS50865"/>
    </source>
</evidence>